<accession>A0ABR4C5X3</accession>
<sequence length="80" mass="8824">MVSNLSTQTISVFSVSQEKTRHSSSTNMDNDSHSPDFIDPTVWNSGTRTPDASLLGLGSTRRTLWISMVRWVGEPIRSGV</sequence>
<reference evidence="2 3" key="1">
    <citation type="journal article" date="2024" name="Commun. Biol.">
        <title>Comparative genomic analysis of thermophilic fungi reveals convergent evolutionary adaptations and gene losses.</title>
        <authorList>
            <person name="Steindorff A.S."/>
            <person name="Aguilar-Pontes M.V."/>
            <person name="Robinson A.J."/>
            <person name="Andreopoulos B."/>
            <person name="LaButti K."/>
            <person name="Kuo A."/>
            <person name="Mondo S."/>
            <person name="Riley R."/>
            <person name="Otillar R."/>
            <person name="Haridas S."/>
            <person name="Lipzen A."/>
            <person name="Grimwood J."/>
            <person name="Schmutz J."/>
            <person name="Clum A."/>
            <person name="Reid I.D."/>
            <person name="Moisan M.C."/>
            <person name="Butler G."/>
            <person name="Nguyen T.T.M."/>
            <person name="Dewar K."/>
            <person name="Conant G."/>
            <person name="Drula E."/>
            <person name="Henrissat B."/>
            <person name="Hansel C."/>
            <person name="Singer S."/>
            <person name="Hutchinson M.I."/>
            <person name="de Vries R.P."/>
            <person name="Natvig D.O."/>
            <person name="Powell A.J."/>
            <person name="Tsang A."/>
            <person name="Grigoriev I.V."/>
        </authorList>
    </citation>
    <scope>NUCLEOTIDE SEQUENCE [LARGE SCALE GENOMIC DNA]</scope>
    <source>
        <strain evidence="2 3">CBS 494.80</strain>
    </source>
</reference>
<proteinExistence type="predicted"/>
<name>A0ABR4C5X3_9HELO</name>
<comment type="caution">
    <text evidence="2">The sequence shown here is derived from an EMBL/GenBank/DDBJ whole genome shotgun (WGS) entry which is preliminary data.</text>
</comment>
<dbReference type="Proteomes" id="UP001595075">
    <property type="component" value="Unassembled WGS sequence"/>
</dbReference>
<protein>
    <submittedName>
        <fullName evidence="2">Uncharacterized protein</fullName>
    </submittedName>
</protein>
<organism evidence="2 3">
    <name type="scientific">Oculimacula yallundae</name>
    <dbReference type="NCBI Taxonomy" id="86028"/>
    <lineage>
        <taxon>Eukaryota</taxon>
        <taxon>Fungi</taxon>
        <taxon>Dikarya</taxon>
        <taxon>Ascomycota</taxon>
        <taxon>Pezizomycotina</taxon>
        <taxon>Leotiomycetes</taxon>
        <taxon>Helotiales</taxon>
        <taxon>Ploettnerulaceae</taxon>
        <taxon>Oculimacula</taxon>
    </lineage>
</organism>
<evidence type="ECO:0000313" key="3">
    <source>
        <dbReference type="Proteomes" id="UP001595075"/>
    </source>
</evidence>
<evidence type="ECO:0000313" key="2">
    <source>
        <dbReference type="EMBL" id="KAL2065324.1"/>
    </source>
</evidence>
<keyword evidence="3" id="KW-1185">Reference proteome</keyword>
<gene>
    <name evidence="2" type="ORF">VTL71DRAFT_2993</name>
</gene>
<dbReference type="EMBL" id="JAZHXI010000012">
    <property type="protein sequence ID" value="KAL2065324.1"/>
    <property type="molecule type" value="Genomic_DNA"/>
</dbReference>
<feature type="compositionally biased region" description="Polar residues" evidence="1">
    <location>
        <begin position="14"/>
        <end position="29"/>
    </location>
</feature>
<feature type="region of interest" description="Disordered" evidence="1">
    <location>
        <begin position="14"/>
        <end position="44"/>
    </location>
</feature>
<evidence type="ECO:0000256" key="1">
    <source>
        <dbReference type="SAM" id="MobiDB-lite"/>
    </source>
</evidence>